<dbReference type="GO" id="GO:0005524">
    <property type="term" value="F:ATP binding"/>
    <property type="evidence" value="ECO:0007669"/>
    <property type="project" value="UniProtKB-UniRule"/>
</dbReference>
<feature type="compositionally biased region" description="Acidic residues" evidence="9">
    <location>
        <begin position="152"/>
        <end position="169"/>
    </location>
</feature>
<dbReference type="EMBL" id="HBUF01572540">
    <property type="protein sequence ID" value="CAG6767136.1"/>
    <property type="molecule type" value="Transcribed_RNA"/>
</dbReference>
<dbReference type="InterPro" id="IPR045076">
    <property type="entry name" value="MutS"/>
</dbReference>
<evidence type="ECO:0000256" key="4">
    <source>
        <dbReference type="ARBA" id="ARBA00022840"/>
    </source>
</evidence>
<evidence type="ECO:0000256" key="3">
    <source>
        <dbReference type="ARBA" id="ARBA00022763"/>
    </source>
</evidence>
<dbReference type="SUPFAM" id="SSF53150">
    <property type="entry name" value="DNA repair protein MutS, domain II"/>
    <property type="match status" value="1"/>
</dbReference>
<feature type="region of interest" description="Disordered" evidence="9">
    <location>
        <begin position="1"/>
        <end position="252"/>
    </location>
</feature>
<dbReference type="SUPFAM" id="SSF48334">
    <property type="entry name" value="DNA repair protein MutS, domain III"/>
    <property type="match status" value="1"/>
</dbReference>
<keyword evidence="4 6" id="KW-0067">ATP-binding</keyword>
<dbReference type="InterPro" id="IPR007860">
    <property type="entry name" value="DNA_mmatch_repair_MutS_con_dom"/>
</dbReference>
<dbReference type="GO" id="GO:0006298">
    <property type="term" value="P:mismatch repair"/>
    <property type="evidence" value="ECO:0007669"/>
    <property type="project" value="InterPro"/>
</dbReference>
<dbReference type="Gene3D" id="3.40.1170.10">
    <property type="entry name" value="DNA repair protein MutS, domain I"/>
    <property type="match status" value="1"/>
</dbReference>
<protein>
    <recommendedName>
        <fullName evidence="6">DNA mismatch repair protein</fullName>
    </recommendedName>
</protein>
<dbReference type="InterPro" id="IPR036678">
    <property type="entry name" value="MutS_con_dom_sf"/>
</dbReference>
<comment type="function">
    <text evidence="6 7">Component of the post-replicative DNA mismatch repair system (MMR).</text>
</comment>
<evidence type="ECO:0000256" key="7">
    <source>
        <dbReference type="RuleBase" id="RU003756"/>
    </source>
</evidence>
<feature type="compositionally biased region" description="Polar residues" evidence="9">
    <location>
        <begin position="1"/>
        <end position="15"/>
    </location>
</feature>
<dbReference type="Gene3D" id="3.40.50.300">
    <property type="entry name" value="P-loop containing nucleotide triphosphate hydrolases"/>
    <property type="match status" value="1"/>
</dbReference>
<feature type="coiled-coil region" evidence="8">
    <location>
        <begin position="867"/>
        <end position="894"/>
    </location>
</feature>
<dbReference type="Gene3D" id="3.30.420.110">
    <property type="entry name" value="MutS, connector domain"/>
    <property type="match status" value="1"/>
</dbReference>
<dbReference type="InterPro" id="IPR007696">
    <property type="entry name" value="DNA_mismatch_repair_MutS_core"/>
</dbReference>
<dbReference type="FunFam" id="3.40.1170.10:FF:000002">
    <property type="entry name" value="DNA mismatch repair protein"/>
    <property type="match status" value="1"/>
</dbReference>
<feature type="compositionally biased region" description="Low complexity" evidence="9">
    <location>
        <begin position="63"/>
        <end position="73"/>
    </location>
</feature>
<evidence type="ECO:0000256" key="8">
    <source>
        <dbReference type="SAM" id="Coils"/>
    </source>
</evidence>
<dbReference type="InterPro" id="IPR027417">
    <property type="entry name" value="P-loop_NTPase"/>
</dbReference>
<evidence type="ECO:0000256" key="9">
    <source>
        <dbReference type="SAM" id="MobiDB-lite"/>
    </source>
</evidence>
<dbReference type="SUPFAM" id="SSF55271">
    <property type="entry name" value="DNA repair protein MutS, domain I"/>
    <property type="match status" value="1"/>
</dbReference>
<evidence type="ECO:0000259" key="10">
    <source>
        <dbReference type="PROSITE" id="PS00486"/>
    </source>
</evidence>
<comment type="similarity">
    <text evidence="1 6 7">Belongs to the DNA mismatch repair MutS family.</text>
</comment>
<dbReference type="InterPro" id="IPR036187">
    <property type="entry name" value="DNA_mismatch_repair_MutS_sf"/>
</dbReference>
<feature type="domain" description="DNA mismatch repair proteins mutS family" evidence="10">
    <location>
        <begin position="1071"/>
        <end position="1087"/>
    </location>
</feature>
<dbReference type="Pfam" id="PF05190">
    <property type="entry name" value="MutS_IV"/>
    <property type="match status" value="1"/>
</dbReference>
<keyword evidence="8" id="KW-0175">Coiled coil</keyword>
<evidence type="ECO:0000256" key="5">
    <source>
        <dbReference type="ARBA" id="ARBA00023125"/>
    </source>
</evidence>
<dbReference type="PANTHER" id="PTHR11361">
    <property type="entry name" value="DNA MISMATCH REPAIR PROTEIN MUTS FAMILY MEMBER"/>
    <property type="match status" value="1"/>
</dbReference>
<keyword evidence="6 7" id="KW-0234">DNA repair</keyword>
<reference evidence="11" key="1">
    <citation type="submission" date="2021-05" db="EMBL/GenBank/DDBJ databases">
        <authorList>
            <person name="Alioto T."/>
            <person name="Alioto T."/>
            <person name="Gomez Garrido J."/>
        </authorList>
    </citation>
    <scope>NUCLEOTIDE SEQUENCE</scope>
</reference>
<feature type="compositionally biased region" description="Basic and acidic residues" evidence="9">
    <location>
        <begin position="90"/>
        <end position="126"/>
    </location>
</feature>
<feature type="compositionally biased region" description="Pro residues" evidence="9">
    <location>
        <begin position="25"/>
        <end position="36"/>
    </location>
</feature>
<accession>A0A8D8MHI9</accession>
<dbReference type="SUPFAM" id="SSF52540">
    <property type="entry name" value="P-loop containing nucleoside triphosphate hydrolases"/>
    <property type="match status" value="1"/>
</dbReference>
<dbReference type="PIRSF" id="PIRSF037677">
    <property type="entry name" value="DNA_mis_repair_Msh6"/>
    <property type="match status" value="1"/>
</dbReference>
<keyword evidence="5 6" id="KW-0238">DNA-binding</keyword>
<dbReference type="Gene3D" id="1.10.1420.10">
    <property type="match status" value="2"/>
</dbReference>
<dbReference type="InterPro" id="IPR007861">
    <property type="entry name" value="DNA_mismatch_repair_MutS_clamp"/>
</dbReference>
<dbReference type="PROSITE" id="PS00486">
    <property type="entry name" value="DNA_MISMATCH_REPAIR_2"/>
    <property type="match status" value="1"/>
</dbReference>
<name>A0A8D8MHI9_9HEMI</name>
<dbReference type="Pfam" id="PF05188">
    <property type="entry name" value="MutS_II"/>
    <property type="match status" value="1"/>
</dbReference>
<organism evidence="11">
    <name type="scientific">Cacopsylla melanoneura</name>
    <dbReference type="NCBI Taxonomy" id="428564"/>
    <lineage>
        <taxon>Eukaryota</taxon>
        <taxon>Metazoa</taxon>
        <taxon>Ecdysozoa</taxon>
        <taxon>Arthropoda</taxon>
        <taxon>Hexapoda</taxon>
        <taxon>Insecta</taxon>
        <taxon>Pterygota</taxon>
        <taxon>Neoptera</taxon>
        <taxon>Paraneoptera</taxon>
        <taxon>Hemiptera</taxon>
        <taxon>Sternorrhyncha</taxon>
        <taxon>Psylloidea</taxon>
        <taxon>Psyllidae</taxon>
        <taxon>Psyllinae</taxon>
        <taxon>Cacopsylla</taxon>
    </lineage>
</organism>
<dbReference type="EMBL" id="HBUF01400673">
    <property type="protein sequence ID" value="CAG6736772.1"/>
    <property type="molecule type" value="Transcribed_RNA"/>
</dbReference>
<evidence type="ECO:0000313" key="11">
    <source>
        <dbReference type="EMBL" id="CAG6624723.1"/>
    </source>
</evidence>
<dbReference type="FunFam" id="1.10.1420.10:FF:000005">
    <property type="entry name" value="DNA mismatch repair protein"/>
    <property type="match status" value="1"/>
</dbReference>
<dbReference type="PANTHER" id="PTHR11361:SF148">
    <property type="entry name" value="DNA MISMATCH REPAIR PROTEIN MSH6"/>
    <property type="match status" value="1"/>
</dbReference>
<evidence type="ECO:0000256" key="2">
    <source>
        <dbReference type="ARBA" id="ARBA00022741"/>
    </source>
</evidence>
<dbReference type="EMBL" id="HBUF01057979">
    <property type="protein sequence ID" value="CAG6624723.1"/>
    <property type="molecule type" value="Transcribed_RNA"/>
</dbReference>
<evidence type="ECO:0000256" key="1">
    <source>
        <dbReference type="ARBA" id="ARBA00006271"/>
    </source>
</evidence>
<evidence type="ECO:0000256" key="6">
    <source>
        <dbReference type="PIRNR" id="PIRNR037677"/>
    </source>
</evidence>
<sequence>MSSKKPVTPGSTPTLFNYFKKVAPPQCPSPNEPPESPKSSKRSTDSPKSSKTTESNKKQPLTSKKSPNNQSKSPQRKSPRKQSSATVSPEAKENKVKQSPKSKSETSPKVKEVTPAKEKESKNAKETEEEPDSPLIKRARRSKQRTRVAIESDSEPDDMFADNGSEDEYVPPSANPVESESDHSSGEEDTIETPVSSEAEVTPVKNGNKRGPPSKSTQPTKRPKMTAPPTPSFPVPDTPDPSPTSGVDGVQDWPHKHYKFLQPEHIMDADRKRPDDPNYNSKTVYVPQEFMKKQTPCMTQWWTIKAQNMDCVLFFKVGKFYELFHMDAVIGADELACSYMNKSEHAHSGFPEISYGKFAQTLVEKGYKVARVEQTESAEQMDIRCKRDKLPQKQRAVRREICKITCRGAQTFSIMDVDANYVDNKFLLSVTKEGCRLGICFVDTTIGEFHVGEFDDDKQFSRLSTMMSHYPPCRILLEKSLWSDTEMRVFLTVVRMSDIEFLTGKKELLTEDKLLSALTQQEHEAAKSLLNGDLRQDKSSSSRLDLKSFASLYWFLKRCLISEQLVTLGKFKQYIPVDQEIVKNGEENLYQYPKYMILDSTALSNLHVLVNSDNTIEGTLLEQVDHCVTNFGKRMLRSQLVKPLTNVEAIKQRQEAISVMLEEKDCTEMMRAKLKDLKDVERMLPRIYSLTSAAIPENHPESRATLYEAKVYSKKKIEVFTSALRDLKAGMNIVELLQETGVTNKSSLLTQLCNYESQPQPGLFPDMNQLLKYFENAFDHKEASTAGNIIPQAGVDPEYDQVIADMKSVEKDLTNYLRSQSAHFGCNAVYNESQKKQKKYVVEIPSNRWAKATSTHQRVATKKKNVENYVTDDLKTLQEDLEKAEARKVTILSNMADRILSKFCENFEIWNTAVHCLGYLDFLGSLAEYCAKERNVCIPKFLSPGESNPYIAATESLYPCTTGDQTYIPNSIVIGRCKEELEEGKEDRKPSVLLLTGPNMGGKSTVMRQIGLTVILAQMGCRVPADSLTLSCVDRIFTRMGAQDNLSGAQSTYLAELTESQSIMKHATKYSLALVDELGRGTGTNDGSVIARVTLERFLEIGCLTVFATHYHSVARTLLDDPRVAFEYMSYIEDKRNNDIDTIVFLYKLVPGICPKSFGFNVGELAGIPDNMVAFGTDVAFQIEARHNLRQLFIHEFASQLKHPDNVDVEMLTQALQRLATFECHMKKDLQDLPGGQKAQELDWWPSPANDPCNAKINDNVPMEVSA</sequence>
<dbReference type="InterPro" id="IPR017261">
    <property type="entry name" value="DNA_mismatch_repair_MutS/MSH"/>
</dbReference>
<dbReference type="GO" id="GO:0032301">
    <property type="term" value="C:MutSalpha complex"/>
    <property type="evidence" value="ECO:0007669"/>
    <property type="project" value="TreeGrafter"/>
</dbReference>
<dbReference type="Pfam" id="PF01624">
    <property type="entry name" value="MutS_I"/>
    <property type="match status" value="1"/>
</dbReference>
<dbReference type="Pfam" id="PF00488">
    <property type="entry name" value="MutS_V"/>
    <property type="match status" value="1"/>
</dbReference>
<dbReference type="GO" id="GO:0030983">
    <property type="term" value="F:mismatched DNA binding"/>
    <property type="evidence" value="ECO:0007669"/>
    <property type="project" value="UniProtKB-UniRule"/>
</dbReference>
<dbReference type="InterPro" id="IPR016151">
    <property type="entry name" value="DNA_mismatch_repair_MutS_N"/>
</dbReference>
<dbReference type="AlphaFoldDB" id="A0A8D8MHI9"/>
<dbReference type="InterPro" id="IPR007695">
    <property type="entry name" value="DNA_mismatch_repair_MutS-lik_N"/>
</dbReference>
<proteinExistence type="inferred from homology"/>
<dbReference type="SMART" id="SM00534">
    <property type="entry name" value="MUTSac"/>
    <property type="match status" value="1"/>
</dbReference>
<dbReference type="SMART" id="SM00533">
    <property type="entry name" value="MUTSd"/>
    <property type="match status" value="1"/>
</dbReference>
<feature type="compositionally biased region" description="Pro residues" evidence="9">
    <location>
        <begin position="226"/>
        <end position="242"/>
    </location>
</feature>
<keyword evidence="3 6" id="KW-0227">DNA damage</keyword>
<dbReference type="InterPro" id="IPR000432">
    <property type="entry name" value="DNA_mismatch_repair_MutS_C"/>
</dbReference>
<dbReference type="Pfam" id="PF05192">
    <property type="entry name" value="MutS_III"/>
    <property type="match status" value="1"/>
</dbReference>
<feature type="compositionally biased region" description="Basic residues" evidence="9">
    <location>
        <begin position="137"/>
        <end position="146"/>
    </location>
</feature>
<keyword evidence="2 6" id="KW-0547">Nucleotide-binding</keyword>
<dbReference type="GO" id="GO:0140664">
    <property type="term" value="F:ATP-dependent DNA damage sensor activity"/>
    <property type="evidence" value="ECO:0007669"/>
    <property type="project" value="InterPro"/>
</dbReference>
<dbReference type="EMBL" id="HBUF01308360">
    <property type="protein sequence ID" value="CAG6692662.1"/>
    <property type="molecule type" value="Transcribed_RNA"/>
</dbReference>